<accession>A0ABY3U4Y8</accession>
<evidence type="ECO:0000313" key="3">
    <source>
        <dbReference type="Proteomes" id="UP001055200"/>
    </source>
</evidence>
<keyword evidence="1" id="KW-1133">Transmembrane helix</keyword>
<keyword evidence="1" id="KW-0472">Membrane</keyword>
<gene>
    <name evidence="2" type="ORF">MIU77_08065</name>
</gene>
<dbReference type="EMBL" id="CP092365">
    <property type="protein sequence ID" value="ULN54200.1"/>
    <property type="molecule type" value="Genomic_DNA"/>
</dbReference>
<evidence type="ECO:0000256" key="1">
    <source>
        <dbReference type="SAM" id="Phobius"/>
    </source>
</evidence>
<protein>
    <submittedName>
        <fullName evidence="2">Uncharacterized protein</fullName>
    </submittedName>
</protein>
<feature type="transmembrane region" description="Helical" evidence="1">
    <location>
        <begin position="88"/>
        <end position="112"/>
    </location>
</feature>
<reference evidence="2" key="1">
    <citation type="submission" date="2022-08" db="EMBL/GenBank/DDBJ databases">
        <title>Complete genome sequence of 14 non-tuberculosis mycobacteria type-strains.</title>
        <authorList>
            <person name="Igarashi Y."/>
            <person name="Osugi A."/>
            <person name="Mitarai S."/>
        </authorList>
    </citation>
    <scope>NUCLEOTIDE SEQUENCE</scope>
    <source>
        <strain evidence="2">DSM 45575</strain>
    </source>
</reference>
<name>A0ABY3U4Y8_9MYCO</name>
<keyword evidence="1" id="KW-0812">Transmembrane</keyword>
<dbReference type="Proteomes" id="UP001055200">
    <property type="component" value="Chromosome"/>
</dbReference>
<sequence length="121" mass="13262">MISPSNRFDGNRPPAALGPMLTVGQARRMCRRLATVGVTFTPARLVALAAGPGATEAELVDLRFALTALQWRDDERAARARRRRQARLRWLVIVAMTLVALNCLACLGYLFFSLLAPATPL</sequence>
<keyword evidence="3" id="KW-1185">Reference proteome</keyword>
<dbReference type="RefSeq" id="WP_240172399.1">
    <property type="nucleotide sequence ID" value="NZ_CP092365.1"/>
</dbReference>
<organism evidence="2 3">
    <name type="scientific">Mycolicibacillus parakoreensis</name>
    <dbReference type="NCBI Taxonomy" id="1069221"/>
    <lineage>
        <taxon>Bacteria</taxon>
        <taxon>Bacillati</taxon>
        <taxon>Actinomycetota</taxon>
        <taxon>Actinomycetes</taxon>
        <taxon>Mycobacteriales</taxon>
        <taxon>Mycobacteriaceae</taxon>
        <taxon>Mycolicibacillus</taxon>
    </lineage>
</organism>
<proteinExistence type="predicted"/>
<evidence type="ECO:0000313" key="2">
    <source>
        <dbReference type="EMBL" id="ULN54200.1"/>
    </source>
</evidence>